<gene>
    <name evidence="2" type="ORF">E5676_scaffold652G00220</name>
    <name evidence="1" type="ORF">E6C27_scaffold753G00500</name>
</gene>
<evidence type="ECO:0000313" key="3">
    <source>
        <dbReference type="Proteomes" id="UP000321393"/>
    </source>
</evidence>
<evidence type="ECO:0000313" key="2">
    <source>
        <dbReference type="EMBL" id="TYK29934.1"/>
    </source>
</evidence>
<accession>A0A5D3E234</accession>
<reference evidence="3 4" key="1">
    <citation type="submission" date="2019-08" db="EMBL/GenBank/DDBJ databases">
        <title>Draft genome sequences of two oriental melons (Cucumis melo L. var makuwa).</title>
        <authorList>
            <person name="Kwon S.-Y."/>
        </authorList>
    </citation>
    <scope>NUCLEOTIDE SEQUENCE [LARGE SCALE GENOMIC DNA]</scope>
    <source>
        <strain evidence="4">cv. Chang Bougi</strain>
        <strain evidence="3">cv. SW 3</strain>
        <tissue evidence="2">Leaf</tissue>
    </source>
</reference>
<comment type="caution">
    <text evidence="2">The sequence shown here is derived from an EMBL/GenBank/DDBJ whole genome shotgun (WGS) entry which is preliminary data.</text>
</comment>
<dbReference type="AlphaFoldDB" id="A0A5D3E234"/>
<name>A0A5D3E234_CUCMM</name>
<proteinExistence type="predicted"/>
<evidence type="ECO:0000313" key="4">
    <source>
        <dbReference type="Proteomes" id="UP000321947"/>
    </source>
</evidence>
<organism evidence="2 4">
    <name type="scientific">Cucumis melo var. makuwa</name>
    <name type="common">Oriental melon</name>
    <dbReference type="NCBI Taxonomy" id="1194695"/>
    <lineage>
        <taxon>Eukaryota</taxon>
        <taxon>Viridiplantae</taxon>
        <taxon>Streptophyta</taxon>
        <taxon>Embryophyta</taxon>
        <taxon>Tracheophyta</taxon>
        <taxon>Spermatophyta</taxon>
        <taxon>Magnoliopsida</taxon>
        <taxon>eudicotyledons</taxon>
        <taxon>Gunneridae</taxon>
        <taxon>Pentapetalae</taxon>
        <taxon>rosids</taxon>
        <taxon>fabids</taxon>
        <taxon>Cucurbitales</taxon>
        <taxon>Cucurbitaceae</taxon>
        <taxon>Benincaseae</taxon>
        <taxon>Cucumis</taxon>
    </lineage>
</organism>
<evidence type="ECO:0000313" key="1">
    <source>
        <dbReference type="EMBL" id="KAA0061174.1"/>
    </source>
</evidence>
<protein>
    <submittedName>
        <fullName evidence="2">ATPase family AAA domain-containing protein 1-B isoform X1</fullName>
    </submittedName>
</protein>
<dbReference type="EMBL" id="SSTE01005057">
    <property type="protein sequence ID" value="KAA0061174.1"/>
    <property type="molecule type" value="Genomic_DNA"/>
</dbReference>
<dbReference type="Proteomes" id="UP000321947">
    <property type="component" value="Unassembled WGS sequence"/>
</dbReference>
<sequence length="184" mass="20331">MFRVHDSLPQISSFPQRLHDLLFRLLVSPHSLQVAAEDWLRSSAAEDLLHSSAIEDLLGSSAALGKFVAFVRRSRKVVFVRRSLEICHAPFQLATGSSAAVPRFVAHRSACNRHFGHQPEHLKPGLLSNGREPCFLYQAIVVDMLGVGAMEIAYAELKRFQEVDDNNRETLSLELSKSVGLGGG</sequence>
<dbReference type="Proteomes" id="UP000321393">
    <property type="component" value="Unassembled WGS sequence"/>
</dbReference>
<dbReference type="EMBL" id="SSTD01001025">
    <property type="protein sequence ID" value="TYK29934.1"/>
    <property type="molecule type" value="Genomic_DNA"/>
</dbReference>